<dbReference type="EMBL" id="JALXSQ010000016">
    <property type="protein sequence ID" value="MCT2042785.1"/>
    <property type="molecule type" value="Genomic_DNA"/>
</dbReference>
<organism evidence="1 2">
    <name type="scientific">Pseudoclavibacter albus</name>
    <dbReference type="NCBI Taxonomy" id="272241"/>
    <lineage>
        <taxon>Bacteria</taxon>
        <taxon>Bacillati</taxon>
        <taxon>Actinomycetota</taxon>
        <taxon>Actinomycetes</taxon>
        <taxon>Micrococcales</taxon>
        <taxon>Microbacteriaceae</taxon>
        <taxon>Pseudoclavibacter</taxon>
    </lineage>
</organism>
<evidence type="ECO:0000313" key="2">
    <source>
        <dbReference type="Proteomes" id="UP001525379"/>
    </source>
</evidence>
<comment type="caution">
    <text evidence="1">The sequence shown here is derived from an EMBL/GenBank/DDBJ whole genome shotgun (WGS) entry which is preliminary data.</text>
</comment>
<evidence type="ECO:0000313" key="1">
    <source>
        <dbReference type="EMBL" id="MCT2042785.1"/>
    </source>
</evidence>
<evidence type="ECO:0008006" key="3">
    <source>
        <dbReference type="Google" id="ProtNLM"/>
    </source>
</evidence>
<keyword evidence="2" id="KW-1185">Reference proteome</keyword>
<sequence>MMSNGSTFVSEAWDNNFDGYDETIVYDFDGDGWVDAWDVDTDGDGYVDEYFWDYNEDGYDDYSGQSLWDPYGEWSGDDYYYDHTSYTNGYDSISTLNHYYSNNDSPVDAGTTSPFADTINGDLNEGAIDDWNTFQADGVSYSETLVDANADGYADYVTSDEDGDGYQETVSEDLDGDGYIDTVSMDRDEDGYAETVYSDTDGDGYVDEIATDADGDGIADAVTLV</sequence>
<proteinExistence type="predicted"/>
<name>A0ABT2HWT8_9MICO</name>
<protein>
    <recommendedName>
        <fullName evidence="3">EF-hand domain-containing protein</fullName>
    </recommendedName>
</protein>
<dbReference type="Proteomes" id="UP001525379">
    <property type="component" value="Unassembled WGS sequence"/>
</dbReference>
<accession>A0ABT2HWT8</accession>
<gene>
    <name evidence="1" type="ORF">M3D15_05485</name>
</gene>
<reference evidence="1 2" key="1">
    <citation type="submission" date="2022-04" db="EMBL/GenBank/DDBJ databases">
        <title>Human microbiome associated bacterial genomes.</title>
        <authorList>
            <person name="Sandstrom S."/>
            <person name="Salamzade R."/>
            <person name="Kalan L.R."/>
        </authorList>
    </citation>
    <scope>NUCLEOTIDE SEQUENCE [LARGE SCALE GENOMIC DNA]</scope>
    <source>
        <strain evidence="2">p3-SID1799</strain>
    </source>
</reference>
<dbReference type="RefSeq" id="WP_066077932.1">
    <property type="nucleotide sequence ID" value="NZ_JAFDPW010000001.1"/>
</dbReference>